<evidence type="ECO:0000313" key="2">
    <source>
        <dbReference type="Proteomes" id="UP000650081"/>
    </source>
</evidence>
<evidence type="ECO:0000313" key="1">
    <source>
        <dbReference type="EMBL" id="MBC6992835.1"/>
    </source>
</evidence>
<organism evidence="1 2">
    <name type="scientific">Neolewinella lacunae</name>
    <dbReference type="NCBI Taxonomy" id="1517758"/>
    <lineage>
        <taxon>Bacteria</taxon>
        <taxon>Pseudomonadati</taxon>
        <taxon>Bacteroidota</taxon>
        <taxon>Saprospiria</taxon>
        <taxon>Saprospirales</taxon>
        <taxon>Lewinellaceae</taxon>
        <taxon>Neolewinella</taxon>
    </lineage>
</organism>
<gene>
    <name evidence="1" type="ORF">H9S92_01550</name>
</gene>
<proteinExistence type="predicted"/>
<comment type="caution">
    <text evidence="1">The sequence shown here is derived from an EMBL/GenBank/DDBJ whole genome shotgun (WGS) entry which is preliminary data.</text>
</comment>
<accession>A0A923PEY3</accession>
<keyword evidence="2" id="KW-1185">Reference proteome</keyword>
<dbReference type="AlphaFoldDB" id="A0A923PEY3"/>
<dbReference type="InterPro" id="IPR043519">
    <property type="entry name" value="NT_sf"/>
</dbReference>
<dbReference type="Pfam" id="PF09970">
    <property type="entry name" value="DUF2204"/>
    <property type="match status" value="1"/>
</dbReference>
<dbReference type="SUPFAM" id="SSF81301">
    <property type="entry name" value="Nucleotidyltransferase"/>
    <property type="match status" value="1"/>
</dbReference>
<dbReference type="Gene3D" id="3.30.460.40">
    <property type="match status" value="1"/>
</dbReference>
<sequence length="157" mass="18215">MELDQDFKEFIGLLNEHEVNYLVIGGYAVNYHGYPRYTKDIDFWLWMTKPNIEKLLEAIRAFGFGELNLKVEDFMTPENIVQLGYEPYRIDLLVDVEGVDFEACFERRNEAKLDGTSVKFLSLQDLIIAKKKAGRLQDLADAEQLQKISDKSKEAKE</sequence>
<dbReference type="RefSeq" id="WP_187464970.1">
    <property type="nucleotide sequence ID" value="NZ_JACSIT010000039.1"/>
</dbReference>
<dbReference type="Proteomes" id="UP000650081">
    <property type="component" value="Unassembled WGS sequence"/>
</dbReference>
<dbReference type="EMBL" id="JACSIT010000039">
    <property type="protein sequence ID" value="MBC6992835.1"/>
    <property type="molecule type" value="Genomic_DNA"/>
</dbReference>
<reference evidence="1" key="1">
    <citation type="submission" date="2020-08" db="EMBL/GenBank/DDBJ databases">
        <title>Lewinella bacteria from marine environments.</title>
        <authorList>
            <person name="Zhong Y."/>
        </authorList>
    </citation>
    <scope>NUCLEOTIDE SEQUENCE</scope>
    <source>
        <strain evidence="1">KCTC 42187</strain>
    </source>
</reference>
<dbReference type="InterPro" id="IPR018700">
    <property type="entry name" value="DUF2204"/>
</dbReference>
<protein>
    <submittedName>
        <fullName evidence="1">Nucleotidyltransferase</fullName>
    </submittedName>
</protein>
<name>A0A923PEY3_9BACT</name>